<reference evidence="2 3" key="1">
    <citation type="submission" date="2020-02" db="EMBL/GenBank/DDBJ databases">
        <title>Genome sequence of strain CCNWXJ40-4.</title>
        <authorList>
            <person name="Gao J."/>
            <person name="Sun J."/>
        </authorList>
    </citation>
    <scope>NUCLEOTIDE SEQUENCE [LARGE SCALE GENOMIC DNA]</scope>
    <source>
        <strain evidence="2 3">CCNWXJ 40-4</strain>
    </source>
</reference>
<dbReference type="AlphaFoldDB" id="A0A6G4WFA4"/>
<dbReference type="EMBL" id="JAAKZF010000032">
    <property type="protein sequence ID" value="NGO53472.1"/>
    <property type="molecule type" value="Genomic_DNA"/>
</dbReference>
<keyword evidence="1" id="KW-1133">Transmembrane helix</keyword>
<gene>
    <name evidence="2" type="ORF">G6N73_20295</name>
</gene>
<keyword evidence="1" id="KW-0812">Transmembrane</keyword>
<comment type="caution">
    <text evidence="2">The sequence shown here is derived from an EMBL/GenBank/DDBJ whole genome shotgun (WGS) entry which is preliminary data.</text>
</comment>
<evidence type="ECO:0000256" key="1">
    <source>
        <dbReference type="SAM" id="Phobius"/>
    </source>
</evidence>
<dbReference type="Proteomes" id="UP001642900">
    <property type="component" value="Unassembled WGS sequence"/>
</dbReference>
<dbReference type="RefSeq" id="WP_165030876.1">
    <property type="nucleotide sequence ID" value="NZ_JAAKZF010000032.1"/>
</dbReference>
<feature type="transmembrane region" description="Helical" evidence="1">
    <location>
        <begin position="6"/>
        <end position="28"/>
    </location>
</feature>
<keyword evidence="3" id="KW-1185">Reference proteome</keyword>
<sequence length="161" mass="18501">MESLLYPVGYGLMLIVGILWVCLVVCGIRKLIQMVTAPNVTHSTTGNRSGDNRRSTYRNPYIDPTELRFRPHLNNPQVARRIEECAGNLHNSRQNLAKELGRKALTSERVEHGHNSEFLRSWKAVCEVVRAKYGEEIVRIALEITGYREPSHFDIEYGHLW</sequence>
<evidence type="ECO:0000313" key="2">
    <source>
        <dbReference type="EMBL" id="NGO53472.1"/>
    </source>
</evidence>
<evidence type="ECO:0000313" key="3">
    <source>
        <dbReference type="Proteomes" id="UP001642900"/>
    </source>
</evidence>
<proteinExistence type="predicted"/>
<name>A0A6G4WFA4_9HYPH</name>
<organism evidence="2 3">
    <name type="scientific">Allomesorhizobium camelthorni</name>
    <dbReference type="NCBI Taxonomy" id="475069"/>
    <lineage>
        <taxon>Bacteria</taxon>
        <taxon>Pseudomonadati</taxon>
        <taxon>Pseudomonadota</taxon>
        <taxon>Alphaproteobacteria</taxon>
        <taxon>Hyphomicrobiales</taxon>
        <taxon>Phyllobacteriaceae</taxon>
        <taxon>Allomesorhizobium</taxon>
    </lineage>
</organism>
<accession>A0A6G4WFA4</accession>
<keyword evidence="1" id="KW-0472">Membrane</keyword>
<protein>
    <submittedName>
        <fullName evidence="2">Uncharacterized protein</fullName>
    </submittedName>
</protein>